<feature type="compositionally biased region" description="Polar residues" evidence="1">
    <location>
        <begin position="53"/>
        <end position="67"/>
    </location>
</feature>
<feature type="compositionally biased region" description="Low complexity" evidence="1">
    <location>
        <begin position="18"/>
        <end position="31"/>
    </location>
</feature>
<dbReference type="AlphaFoldDB" id="A0A1A8SAB1"/>
<feature type="non-terminal residue" evidence="2">
    <location>
        <position position="67"/>
    </location>
</feature>
<evidence type="ECO:0000313" key="2">
    <source>
        <dbReference type="EMBL" id="SBS14568.1"/>
    </source>
</evidence>
<feature type="non-terminal residue" evidence="2">
    <location>
        <position position="1"/>
    </location>
</feature>
<accession>A0A1A8SAB1</accession>
<gene>
    <name evidence="2" type="primary">PDE4BA</name>
</gene>
<dbReference type="EMBL" id="HAEI01012100">
    <property type="protein sequence ID" value="SBS14568.1"/>
    <property type="molecule type" value="Transcribed_RNA"/>
</dbReference>
<name>A0A1A8SAB1_9TELE</name>
<protein>
    <submittedName>
        <fullName evidence="2">Phosphodiesterase 4B, cAMP-specific a</fullName>
    </submittedName>
</protein>
<organism evidence="2">
    <name type="scientific">Nothobranchius rachovii</name>
    <name type="common">bluefin notho</name>
    <dbReference type="NCBI Taxonomy" id="451742"/>
    <lineage>
        <taxon>Eukaryota</taxon>
        <taxon>Metazoa</taxon>
        <taxon>Chordata</taxon>
        <taxon>Craniata</taxon>
        <taxon>Vertebrata</taxon>
        <taxon>Euteleostomi</taxon>
        <taxon>Actinopterygii</taxon>
        <taxon>Neopterygii</taxon>
        <taxon>Teleostei</taxon>
        <taxon>Neoteleostei</taxon>
        <taxon>Acanthomorphata</taxon>
        <taxon>Ovalentaria</taxon>
        <taxon>Atherinomorphae</taxon>
        <taxon>Cyprinodontiformes</taxon>
        <taxon>Nothobranchiidae</taxon>
        <taxon>Nothobranchius</taxon>
    </lineage>
</organism>
<reference evidence="2" key="2">
    <citation type="submission" date="2016-06" db="EMBL/GenBank/DDBJ databases">
        <title>The genome of a short-lived fish provides insights into sex chromosome evolution and the genetic control of aging.</title>
        <authorList>
            <person name="Reichwald K."/>
            <person name="Felder M."/>
            <person name="Petzold A."/>
            <person name="Koch P."/>
            <person name="Groth M."/>
            <person name="Platzer M."/>
        </authorList>
    </citation>
    <scope>NUCLEOTIDE SEQUENCE</scope>
    <source>
        <tissue evidence="2">Brain</tissue>
    </source>
</reference>
<reference evidence="2" key="1">
    <citation type="submission" date="2016-05" db="EMBL/GenBank/DDBJ databases">
        <authorList>
            <person name="Lavstsen T."/>
            <person name="Jespersen J.S."/>
        </authorList>
    </citation>
    <scope>NUCLEOTIDE SEQUENCE</scope>
    <source>
        <tissue evidence="2">Brain</tissue>
    </source>
</reference>
<evidence type="ECO:0000256" key="1">
    <source>
        <dbReference type="SAM" id="MobiDB-lite"/>
    </source>
</evidence>
<proteinExistence type="predicted"/>
<feature type="region of interest" description="Disordered" evidence="1">
    <location>
        <begin position="1"/>
        <end position="67"/>
    </location>
</feature>
<sequence>PHAQTLWPKRRPGEDPAGEPAAAREATGAPAITFLHLPTPVSPQLAATPSPHVAQQQHSQTEALHCC</sequence>